<feature type="compositionally biased region" description="Polar residues" evidence="1">
    <location>
        <begin position="22"/>
        <end position="49"/>
    </location>
</feature>
<sequence>MPPPGHLGQRKDRARSMPHATWSRTLQIQCSPETTSKSRKLITSAQSCDSTDKVIPGERYLLLSH</sequence>
<protein>
    <submittedName>
        <fullName evidence="2">Uncharacterized protein</fullName>
    </submittedName>
</protein>
<name>A0AAD1S3I2_PELCU</name>
<evidence type="ECO:0000256" key="1">
    <source>
        <dbReference type="SAM" id="MobiDB-lite"/>
    </source>
</evidence>
<keyword evidence="3" id="KW-1185">Reference proteome</keyword>
<dbReference type="EMBL" id="OW240916">
    <property type="protein sequence ID" value="CAH2291469.1"/>
    <property type="molecule type" value="Genomic_DNA"/>
</dbReference>
<evidence type="ECO:0000313" key="2">
    <source>
        <dbReference type="EMBL" id="CAH2291469.1"/>
    </source>
</evidence>
<feature type="region of interest" description="Disordered" evidence="1">
    <location>
        <begin position="1"/>
        <end position="49"/>
    </location>
</feature>
<evidence type="ECO:0000313" key="3">
    <source>
        <dbReference type="Proteomes" id="UP001295444"/>
    </source>
</evidence>
<gene>
    <name evidence="2" type="ORF">PECUL_23A032964</name>
</gene>
<feature type="non-terminal residue" evidence="2">
    <location>
        <position position="65"/>
    </location>
</feature>
<accession>A0AAD1S3I2</accession>
<proteinExistence type="predicted"/>
<dbReference type="AlphaFoldDB" id="A0AAD1S3I2"/>
<organism evidence="2 3">
    <name type="scientific">Pelobates cultripes</name>
    <name type="common">Western spadefoot toad</name>
    <dbReference type="NCBI Taxonomy" id="61616"/>
    <lineage>
        <taxon>Eukaryota</taxon>
        <taxon>Metazoa</taxon>
        <taxon>Chordata</taxon>
        <taxon>Craniata</taxon>
        <taxon>Vertebrata</taxon>
        <taxon>Euteleostomi</taxon>
        <taxon>Amphibia</taxon>
        <taxon>Batrachia</taxon>
        <taxon>Anura</taxon>
        <taxon>Pelobatoidea</taxon>
        <taxon>Pelobatidae</taxon>
        <taxon>Pelobates</taxon>
    </lineage>
</organism>
<dbReference type="Proteomes" id="UP001295444">
    <property type="component" value="Chromosome 05"/>
</dbReference>
<reference evidence="2" key="1">
    <citation type="submission" date="2022-03" db="EMBL/GenBank/DDBJ databases">
        <authorList>
            <person name="Alioto T."/>
            <person name="Alioto T."/>
            <person name="Gomez Garrido J."/>
        </authorList>
    </citation>
    <scope>NUCLEOTIDE SEQUENCE</scope>
</reference>